<dbReference type="GO" id="GO:0042162">
    <property type="term" value="F:telomeric DNA binding"/>
    <property type="evidence" value="ECO:0007669"/>
    <property type="project" value="TreeGrafter"/>
</dbReference>
<dbReference type="InterPro" id="IPR019337">
    <property type="entry name" value="Telomere_length_regulation_dom"/>
</dbReference>
<dbReference type="OrthoDB" id="10258062at2759"/>
<dbReference type="InterPro" id="IPR051970">
    <property type="entry name" value="TEL2_Regulation"/>
</dbReference>
<accession>A0A9W7Y471</accession>
<dbReference type="AlphaFoldDB" id="A0A9W7Y471"/>
<name>A0A9W7Y471_9FUNG</name>
<evidence type="ECO:0000259" key="2">
    <source>
        <dbReference type="Pfam" id="PF10193"/>
    </source>
</evidence>
<gene>
    <name evidence="3" type="ORF">LPJ61_004794</name>
</gene>
<dbReference type="GO" id="GO:0005829">
    <property type="term" value="C:cytosol"/>
    <property type="evidence" value="ECO:0007669"/>
    <property type="project" value="TreeGrafter"/>
</dbReference>
<organism evidence="3 4">
    <name type="scientific">Coemansia biformis</name>
    <dbReference type="NCBI Taxonomy" id="1286918"/>
    <lineage>
        <taxon>Eukaryota</taxon>
        <taxon>Fungi</taxon>
        <taxon>Fungi incertae sedis</taxon>
        <taxon>Zoopagomycota</taxon>
        <taxon>Kickxellomycotina</taxon>
        <taxon>Kickxellomycetes</taxon>
        <taxon>Kickxellales</taxon>
        <taxon>Kickxellaceae</taxon>
        <taxon>Coemansia</taxon>
    </lineage>
</organism>
<keyword evidence="4" id="KW-1185">Reference proteome</keyword>
<comment type="similarity">
    <text evidence="1">Belongs to the TEL2 family.</text>
</comment>
<dbReference type="EMBL" id="JANBOI010001248">
    <property type="protein sequence ID" value="KAJ1727049.1"/>
    <property type="molecule type" value="Genomic_DNA"/>
</dbReference>
<proteinExistence type="inferred from homology"/>
<dbReference type="InterPro" id="IPR038528">
    <property type="entry name" value="TEL2_C_sf"/>
</dbReference>
<dbReference type="Gene3D" id="1.25.40.720">
    <property type="entry name" value="Telomere length regulation protein 2, C-terminal domain"/>
    <property type="match status" value="1"/>
</dbReference>
<feature type="non-terminal residue" evidence="3">
    <location>
        <position position="1"/>
    </location>
</feature>
<comment type="caution">
    <text evidence="3">The sequence shown here is derived from an EMBL/GenBank/DDBJ whole genome shotgun (WGS) entry which is preliminary data.</text>
</comment>
<evidence type="ECO:0000256" key="1">
    <source>
        <dbReference type="ARBA" id="ARBA00006133"/>
    </source>
</evidence>
<reference evidence="3" key="1">
    <citation type="submission" date="2022-07" db="EMBL/GenBank/DDBJ databases">
        <title>Phylogenomic reconstructions and comparative analyses of Kickxellomycotina fungi.</title>
        <authorList>
            <person name="Reynolds N.K."/>
            <person name="Stajich J.E."/>
            <person name="Barry K."/>
            <person name="Grigoriev I.V."/>
            <person name="Crous P."/>
            <person name="Smith M.E."/>
        </authorList>
    </citation>
    <scope>NUCLEOTIDE SEQUENCE</scope>
    <source>
        <strain evidence="3">BCRC 34381</strain>
    </source>
</reference>
<feature type="non-terminal residue" evidence="3">
    <location>
        <position position="327"/>
    </location>
</feature>
<feature type="domain" description="Telomere length regulation protein conserved" evidence="2">
    <location>
        <begin position="241"/>
        <end position="325"/>
    </location>
</feature>
<protein>
    <recommendedName>
        <fullName evidence="2">Telomere length regulation protein conserved domain-containing protein</fullName>
    </recommendedName>
</protein>
<evidence type="ECO:0000313" key="3">
    <source>
        <dbReference type="EMBL" id="KAJ1727049.1"/>
    </source>
</evidence>
<dbReference type="Pfam" id="PF10193">
    <property type="entry name" value="Telomere_reg-2"/>
    <property type="match status" value="1"/>
</dbReference>
<dbReference type="Proteomes" id="UP001143981">
    <property type="component" value="Unassembled WGS sequence"/>
</dbReference>
<dbReference type="GO" id="GO:0051083">
    <property type="term" value="P:'de novo' cotranslational protein folding"/>
    <property type="evidence" value="ECO:0007669"/>
    <property type="project" value="TreeGrafter"/>
</dbReference>
<sequence>LQLLSGNDVLQGHTDGTSAQLAESLPLRVYPNILYESLEQIVLPMWSSPELVARAQTVAIRPLTALVMMCVGALSADECSQLSMSLAFAQAVPRFLDAPTALVRLSGVVVADRIVALSSVKKRGQSDGDKGGTIDFGLDDIVREAQTTGQPHARASADYISEMRGFAAPIVEQWVRDGKRKEEQQEATPDGGLLASAADCMRAYGGAEYTEDNGDVVLAPRQTSLTDDARLSSSYVRPRKPVFLRDCLAYLKSSNKDENTEKAEIALFALTDCIEKANIKTVEEQWMPIANKVLYMYNRGPDNMDAVWDSERQKILVALTTKLPMRL</sequence>
<dbReference type="PANTHER" id="PTHR15830">
    <property type="entry name" value="TELOMERE LENGTH REGULATION PROTEIN TEL2 FAMILY MEMBER"/>
    <property type="match status" value="1"/>
</dbReference>
<dbReference type="GO" id="GO:0051879">
    <property type="term" value="F:Hsp90 protein binding"/>
    <property type="evidence" value="ECO:0007669"/>
    <property type="project" value="TreeGrafter"/>
</dbReference>
<evidence type="ECO:0000313" key="4">
    <source>
        <dbReference type="Proteomes" id="UP001143981"/>
    </source>
</evidence>
<dbReference type="PANTHER" id="PTHR15830:SF10">
    <property type="entry name" value="TELOMERE LENGTH REGULATION PROTEIN TEL2 HOMOLOG"/>
    <property type="match status" value="1"/>
</dbReference>